<dbReference type="AlphaFoldDB" id="A0AAV4TNI0"/>
<dbReference type="Proteomes" id="UP001054837">
    <property type="component" value="Unassembled WGS sequence"/>
</dbReference>
<name>A0AAV4TNI0_9ARAC</name>
<gene>
    <name evidence="1" type="ORF">CDAR_123991</name>
</gene>
<proteinExistence type="predicted"/>
<comment type="caution">
    <text evidence="1">The sequence shown here is derived from an EMBL/GenBank/DDBJ whole genome shotgun (WGS) entry which is preliminary data.</text>
</comment>
<sequence length="122" mass="13833">MTLKESFLQNVFQQPDVNRYVNNTSANFEEKLRNGVLQLCFAVFLGMTNQEKLMTNSEKVQSVRENESYPWRQKTLEGLEAKQDSPGSEEGNLFASRLATHTECLQVEDVSQYVLGSLSSCC</sequence>
<accession>A0AAV4TNI0</accession>
<organism evidence="1 2">
    <name type="scientific">Caerostris darwini</name>
    <dbReference type="NCBI Taxonomy" id="1538125"/>
    <lineage>
        <taxon>Eukaryota</taxon>
        <taxon>Metazoa</taxon>
        <taxon>Ecdysozoa</taxon>
        <taxon>Arthropoda</taxon>
        <taxon>Chelicerata</taxon>
        <taxon>Arachnida</taxon>
        <taxon>Araneae</taxon>
        <taxon>Araneomorphae</taxon>
        <taxon>Entelegynae</taxon>
        <taxon>Araneoidea</taxon>
        <taxon>Araneidae</taxon>
        <taxon>Caerostris</taxon>
    </lineage>
</organism>
<protein>
    <submittedName>
        <fullName evidence="1">Uncharacterized protein</fullName>
    </submittedName>
</protein>
<evidence type="ECO:0000313" key="2">
    <source>
        <dbReference type="Proteomes" id="UP001054837"/>
    </source>
</evidence>
<evidence type="ECO:0000313" key="1">
    <source>
        <dbReference type="EMBL" id="GIY47695.1"/>
    </source>
</evidence>
<dbReference type="EMBL" id="BPLQ01009992">
    <property type="protein sequence ID" value="GIY47695.1"/>
    <property type="molecule type" value="Genomic_DNA"/>
</dbReference>
<reference evidence="1 2" key="1">
    <citation type="submission" date="2021-06" db="EMBL/GenBank/DDBJ databases">
        <title>Caerostris darwini draft genome.</title>
        <authorList>
            <person name="Kono N."/>
            <person name="Arakawa K."/>
        </authorList>
    </citation>
    <scope>NUCLEOTIDE SEQUENCE [LARGE SCALE GENOMIC DNA]</scope>
</reference>
<keyword evidence="2" id="KW-1185">Reference proteome</keyword>